<comment type="similarity">
    <text evidence="2">Belongs to the nitroreductase family.</text>
</comment>
<evidence type="ECO:0000256" key="5">
    <source>
        <dbReference type="ARBA" id="ARBA00022857"/>
    </source>
</evidence>
<keyword evidence="5" id="KW-0521">NADP</keyword>
<evidence type="ECO:0000256" key="1">
    <source>
        <dbReference type="ARBA" id="ARBA00001917"/>
    </source>
</evidence>
<reference evidence="9" key="1">
    <citation type="journal article" date="2019" name="Int. J. Syst. Evol. Microbiol.">
        <title>The Global Catalogue of Microorganisms (GCM) 10K type strain sequencing project: providing services to taxonomists for standard genome sequencing and annotation.</title>
        <authorList>
            <consortium name="The Broad Institute Genomics Platform"/>
            <consortium name="The Broad Institute Genome Sequencing Center for Infectious Disease"/>
            <person name="Wu L."/>
            <person name="Ma J."/>
        </authorList>
    </citation>
    <scope>NUCLEOTIDE SEQUENCE [LARGE SCALE GENOMIC DNA]</scope>
    <source>
        <strain evidence="9">KCTC 42423</strain>
    </source>
</reference>
<proteinExistence type="inferred from homology"/>
<sequence>MNIIDSLKWRYATKKFDNTKTLPQEKIDILVESFNLTATSYGLQPLKLLVINNKELQEELKQHSWNQSQVSDASPLFVICIETNIGEQYINKYFDTVKNIRNTPDEILDPFKNQLITSFGEKSEEDIITWASKQAYIALGNLLNVCALEKIDSCPMEGFIPAKYDEVLKLKERGLRSVLALPVGYRADDDMFSDMKKVRKPLDEIVINL</sequence>
<dbReference type="EMBL" id="JBHULX010000045">
    <property type="protein sequence ID" value="MFD2593256.1"/>
    <property type="molecule type" value="Genomic_DNA"/>
</dbReference>
<keyword evidence="9" id="KW-1185">Reference proteome</keyword>
<dbReference type="SUPFAM" id="SSF55469">
    <property type="entry name" value="FMN-dependent nitroreductase-like"/>
    <property type="match status" value="1"/>
</dbReference>
<dbReference type="InterPro" id="IPR033878">
    <property type="entry name" value="NfsB-like"/>
</dbReference>
<gene>
    <name evidence="8" type="ORF">ACFSTE_20625</name>
</gene>
<keyword evidence="4" id="KW-0288">FMN</keyword>
<dbReference type="Pfam" id="PF00881">
    <property type="entry name" value="Nitroreductase"/>
    <property type="match status" value="1"/>
</dbReference>
<keyword evidence="3" id="KW-0285">Flavoprotein</keyword>
<evidence type="ECO:0000256" key="6">
    <source>
        <dbReference type="ARBA" id="ARBA00023002"/>
    </source>
</evidence>
<comment type="cofactor">
    <cofactor evidence="1">
        <name>FMN</name>
        <dbReference type="ChEBI" id="CHEBI:58210"/>
    </cofactor>
</comment>
<comment type="caution">
    <text evidence="8">The sequence shown here is derived from an EMBL/GenBank/DDBJ whole genome shotgun (WGS) entry which is preliminary data.</text>
</comment>
<dbReference type="Proteomes" id="UP001597459">
    <property type="component" value="Unassembled WGS sequence"/>
</dbReference>
<dbReference type="RefSeq" id="WP_378254301.1">
    <property type="nucleotide sequence ID" value="NZ_JBHSJV010000001.1"/>
</dbReference>
<evidence type="ECO:0000259" key="7">
    <source>
        <dbReference type="Pfam" id="PF00881"/>
    </source>
</evidence>
<dbReference type="PANTHER" id="PTHR43673:SF2">
    <property type="entry name" value="NITROREDUCTASE"/>
    <property type="match status" value="1"/>
</dbReference>
<evidence type="ECO:0000256" key="3">
    <source>
        <dbReference type="ARBA" id="ARBA00022630"/>
    </source>
</evidence>
<evidence type="ECO:0000256" key="4">
    <source>
        <dbReference type="ARBA" id="ARBA00022643"/>
    </source>
</evidence>
<protein>
    <submittedName>
        <fullName evidence="8">NAD(P)H-dependent oxidoreductase</fullName>
    </submittedName>
</protein>
<name>A0ABW5NDS0_9FLAO</name>
<dbReference type="InterPro" id="IPR029479">
    <property type="entry name" value="Nitroreductase"/>
</dbReference>
<dbReference type="InterPro" id="IPR000415">
    <property type="entry name" value="Nitroreductase-like"/>
</dbReference>
<organism evidence="8 9">
    <name type="scientific">Aquimarina hainanensis</name>
    <dbReference type="NCBI Taxonomy" id="1578017"/>
    <lineage>
        <taxon>Bacteria</taxon>
        <taxon>Pseudomonadati</taxon>
        <taxon>Bacteroidota</taxon>
        <taxon>Flavobacteriia</taxon>
        <taxon>Flavobacteriales</taxon>
        <taxon>Flavobacteriaceae</taxon>
        <taxon>Aquimarina</taxon>
    </lineage>
</organism>
<evidence type="ECO:0000256" key="2">
    <source>
        <dbReference type="ARBA" id="ARBA00007118"/>
    </source>
</evidence>
<accession>A0ABW5NDS0</accession>
<feature type="domain" description="Nitroreductase" evidence="7">
    <location>
        <begin position="7"/>
        <end position="185"/>
    </location>
</feature>
<evidence type="ECO:0000313" key="8">
    <source>
        <dbReference type="EMBL" id="MFD2593256.1"/>
    </source>
</evidence>
<evidence type="ECO:0000313" key="9">
    <source>
        <dbReference type="Proteomes" id="UP001597459"/>
    </source>
</evidence>
<dbReference type="CDD" id="cd02149">
    <property type="entry name" value="NfsB-like"/>
    <property type="match status" value="1"/>
</dbReference>
<dbReference type="PANTHER" id="PTHR43673">
    <property type="entry name" value="NAD(P)H NITROREDUCTASE YDGI-RELATED"/>
    <property type="match status" value="1"/>
</dbReference>
<dbReference type="Gene3D" id="3.40.109.10">
    <property type="entry name" value="NADH Oxidase"/>
    <property type="match status" value="1"/>
</dbReference>
<keyword evidence="6" id="KW-0560">Oxidoreductase</keyword>